<comment type="subunit">
    <text evidence="1 10">Homodimer.</text>
</comment>
<evidence type="ECO:0000313" key="13">
    <source>
        <dbReference type="Proteomes" id="UP000242662"/>
    </source>
</evidence>
<dbReference type="Pfam" id="PF23023">
    <property type="entry name" value="Anti-Pycsar_Apyc1"/>
    <property type="match status" value="1"/>
</dbReference>
<dbReference type="GO" id="GO:0042781">
    <property type="term" value="F:3'-tRNA processing endoribonuclease activity"/>
    <property type="evidence" value="ECO:0007669"/>
    <property type="project" value="UniProtKB-UniRule"/>
</dbReference>
<keyword evidence="5 10" id="KW-0479">Metal-binding</keyword>
<comment type="catalytic activity">
    <reaction evidence="10">
        <text>Endonucleolytic cleavage of RNA, removing extra 3' nucleotides from tRNA precursor, generating 3' termini of tRNAs. A 3'-hydroxy group is left at the tRNA terminus and a 5'-phosphoryl group is left at the trailer molecule.</text>
        <dbReference type="EC" id="3.1.26.11"/>
    </reaction>
</comment>
<name>A0A1G6HBF8_9BACI</name>
<evidence type="ECO:0000256" key="6">
    <source>
        <dbReference type="ARBA" id="ARBA00022759"/>
    </source>
</evidence>
<evidence type="ECO:0000256" key="3">
    <source>
        <dbReference type="ARBA" id="ARBA00022694"/>
    </source>
</evidence>
<dbReference type="NCBIfam" id="TIGR02651">
    <property type="entry name" value="RNase_Z"/>
    <property type="match status" value="1"/>
</dbReference>
<dbReference type="InterPro" id="IPR036866">
    <property type="entry name" value="RibonucZ/Hydroxyglut_hydro"/>
</dbReference>
<dbReference type="RefSeq" id="WP_090774996.1">
    <property type="nucleotide sequence ID" value="NZ_FMYM01000003.1"/>
</dbReference>
<dbReference type="SUPFAM" id="SSF56281">
    <property type="entry name" value="Metallo-hydrolase/oxidoreductase"/>
    <property type="match status" value="1"/>
</dbReference>
<keyword evidence="7 10" id="KW-0378">Hydrolase</keyword>
<evidence type="ECO:0000256" key="1">
    <source>
        <dbReference type="ARBA" id="ARBA00011738"/>
    </source>
</evidence>
<dbReference type="CDD" id="cd07717">
    <property type="entry name" value="RNaseZ_ZiPD-like_MBL-fold"/>
    <property type="match status" value="1"/>
</dbReference>
<comment type="similarity">
    <text evidence="10">Belongs to the RNase Z family.</text>
</comment>
<keyword evidence="13" id="KW-1185">Reference proteome</keyword>
<dbReference type="Proteomes" id="UP000242662">
    <property type="component" value="Unassembled WGS sequence"/>
</dbReference>
<dbReference type="AlphaFoldDB" id="A0A1G6HBF8"/>
<evidence type="ECO:0000256" key="5">
    <source>
        <dbReference type="ARBA" id="ARBA00022723"/>
    </source>
</evidence>
<keyword evidence="4 10" id="KW-0540">Nuclease</keyword>
<evidence type="ECO:0000256" key="7">
    <source>
        <dbReference type="ARBA" id="ARBA00022801"/>
    </source>
</evidence>
<reference evidence="13" key="1">
    <citation type="submission" date="2016-09" db="EMBL/GenBank/DDBJ databases">
        <authorList>
            <person name="Varghese N."/>
            <person name="Submissions S."/>
        </authorList>
    </citation>
    <scope>NUCLEOTIDE SEQUENCE [LARGE SCALE GENOMIC DNA]</scope>
    <source>
        <strain evidence="13">25nlg</strain>
    </source>
</reference>
<evidence type="ECO:0000256" key="10">
    <source>
        <dbReference type="HAMAP-Rule" id="MF_01818"/>
    </source>
</evidence>
<evidence type="ECO:0000256" key="2">
    <source>
        <dbReference type="ARBA" id="ARBA00012477"/>
    </source>
</evidence>
<keyword evidence="8 10" id="KW-0862">Zinc</keyword>
<dbReference type="Pfam" id="PF12706">
    <property type="entry name" value="Lactamase_B_2"/>
    <property type="match status" value="1"/>
</dbReference>
<proteinExistence type="inferred from homology"/>
<feature type="binding site" evidence="10">
    <location>
        <position position="211"/>
    </location>
    <ligand>
        <name>Zn(2+)</name>
        <dbReference type="ChEBI" id="CHEBI:29105"/>
        <label>2</label>
        <note>catalytic</note>
    </ligand>
</feature>
<evidence type="ECO:0000256" key="8">
    <source>
        <dbReference type="ARBA" id="ARBA00022833"/>
    </source>
</evidence>
<evidence type="ECO:0000259" key="11">
    <source>
        <dbReference type="Pfam" id="PF12706"/>
    </source>
</evidence>
<comment type="function">
    <text evidence="9 10">Zinc phosphodiesterase, which displays some tRNA 3'-processing endonuclease activity. Probably involved in tRNA maturation, by removing a 3'-trailer from precursor tRNA.</text>
</comment>
<sequence>MELHFLGTGAGVPSKQRNVSALALRFLEDEGDVWLFDCGEATQHQLLYSPLSLSKITKILMSHVHGDHLFGLPGLLSTRSFQGAASPLTIYAPPGVEEFVRVSLKVTKTTLRYPLEFVTLRAGSLFETPHHEVEVLPLAHTIQSYAFKVTEKEKPGRLDIARLQAEGVPAGPLYAQLKRGETVQLTDGRVLSGQAFVGEPIRGRVIVIAGDTKPIPEMVDFASGADLLVHEATFASDCEADAHQFGHSTVADACRLAKHAHVKQLILTHISSRYVREPSVFLDEVEAHLPTALVARDLFVYSLAKRGGSVGD</sequence>
<dbReference type="FunFam" id="3.60.15.10:FF:000002">
    <property type="entry name" value="Ribonuclease Z"/>
    <property type="match status" value="1"/>
</dbReference>
<dbReference type="HAMAP" id="MF_01818">
    <property type="entry name" value="RNase_Z_BN"/>
    <property type="match status" value="1"/>
</dbReference>
<dbReference type="PANTHER" id="PTHR46018">
    <property type="entry name" value="ZINC PHOSPHODIESTERASE ELAC PROTEIN 1"/>
    <property type="match status" value="1"/>
</dbReference>
<feature type="binding site" evidence="10">
    <location>
        <position position="211"/>
    </location>
    <ligand>
        <name>Zn(2+)</name>
        <dbReference type="ChEBI" id="CHEBI:29105"/>
        <label>1</label>
        <note>catalytic</note>
    </ligand>
</feature>
<organism evidence="12 13">
    <name type="scientific">Shouchella lonarensis</name>
    <dbReference type="NCBI Taxonomy" id="1464122"/>
    <lineage>
        <taxon>Bacteria</taxon>
        <taxon>Bacillati</taxon>
        <taxon>Bacillota</taxon>
        <taxon>Bacilli</taxon>
        <taxon>Bacillales</taxon>
        <taxon>Bacillaceae</taxon>
        <taxon>Shouchella</taxon>
    </lineage>
</organism>
<feature type="binding site" evidence="10">
    <location>
        <position position="67"/>
    </location>
    <ligand>
        <name>Zn(2+)</name>
        <dbReference type="ChEBI" id="CHEBI:29105"/>
        <label>2</label>
        <note>catalytic</note>
    </ligand>
</feature>
<dbReference type="OrthoDB" id="9800940at2"/>
<dbReference type="PANTHER" id="PTHR46018:SF2">
    <property type="entry name" value="ZINC PHOSPHODIESTERASE ELAC PROTEIN 1"/>
    <property type="match status" value="1"/>
</dbReference>
<dbReference type="GO" id="GO:0042802">
    <property type="term" value="F:identical protein binding"/>
    <property type="evidence" value="ECO:0007669"/>
    <property type="project" value="UniProtKB-ARBA"/>
</dbReference>
<feature type="binding site" evidence="10">
    <location>
        <position position="68"/>
    </location>
    <ligand>
        <name>Zn(2+)</name>
        <dbReference type="ChEBI" id="CHEBI:29105"/>
        <label>2</label>
        <note>catalytic</note>
    </ligand>
</feature>
<feature type="domain" description="Metallo-beta-lactamase" evidence="11">
    <location>
        <begin position="202"/>
        <end position="270"/>
    </location>
</feature>
<comment type="cofactor">
    <cofactor evidence="10">
        <name>Zn(2+)</name>
        <dbReference type="ChEBI" id="CHEBI:29105"/>
    </cofactor>
    <text evidence="10">Binds 2 Zn(2+) ions.</text>
</comment>
<accession>A0A1G6HBF8</accession>
<evidence type="ECO:0000256" key="9">
    <source>
        <dbReference type="ARBA" id="ARBA00057812"/>
    </source>
</evidence>
<feature type="binding site" evidence="10">
    <location>
        <position position="65"/>
    </location>
    <ligand>
        <name>Zn(2+)</name>
        <dbReference type="ChEBI" id="CHEBI:29105"/>
        <label>1</label>
        <note>catalytic</note>
    </ligand>
</feature>
<feature type="binding site" evidence="10">
    <location>
        <position position="140"/>
    </location>
    <ligand>
        <name>Zn(2+)</name>
        <dbReference type="ChEBI" id="CHEBI:29105"/>
        <label>1</label>
        <note>catalytic</note>
    </ligand>
</feature>
<gene>
    <name evidence="10" type="primary">rnz</name>
    <name evidence="12" type="ORF">SAMN05421737_103140</name>
</gene>
<dbReference type="GO" id="GO:0008270">
    <property type="term" value="F:zinc ion binding"/>
    <property type="evidence" value="ECO:0007669"/>
    <property type="project" value="UniProtKB-UniRule"/>
</dbReference>
<keyword evidence="3 10" id="KW-0819">tRNA processing</keyword>
<dbReference type="InterPro" id="IPR013471">
    <property type="entry name" value="RNase_Z/BN"/>
</dbReference>
<dbReference type="InterPro" id="IPR001279">
    <property type="entry name" value="Metallo-B-lactamas"/>
</dbReference>
<dbReference type="EC" id="3.1.26.11" evidence="2 10"/>
<evidence type="ECO:0000256" key="4">
    <source>
        <dbReference type="ARBA" id="ARBA00022722"/>
    </source>
</evidence>
<dbReference type="Gene3D" id="3.60.15.10">
    <property type="entry name" value="Ribonuclease Z/Hydroxyacylglutathione hydrolase-like"/>
    <property type="match status" value="1"/>
</dbReference>
<feature type="binding site" evidence="10">
    <location>
        <position position="63"/>
    </location>
    <ligand>
        <name>Zn(2+)</name>
        <dbReference type="ChEBI" id="CHEBI:29105"/>
        <label>1</label>
        <note>catalytic</note>
    </ligand>
</feature>
<dbReference type="STRING" id="1464122.SAMN05421737_103140"/>
<keyword evidence="6 10" id="KW-0255">Endonuclease</keyword>
<protein>
    <recommendedName>
        <fullName evidence="2 10">Ribonuclease Z</fullName>
        <shortName evidence="10">RNase Z</shortName>
        <ecNumber evidence="2 10">3.1.26.11</ecNumber>
    </recommendedName>
    <alternativeName>
        <fullName evidence="10">tRNA 3 endonuclease</fullName>
    </alternativeName>
    <alternativeName>
        <fullName evidence="10">tRNase Z</fullName>
    </alternativeName>
</protein>
<feature type="binding site" evidence="10">
    <location>
        <position position="269"/>
    </location>
    <ligand>
        <name>Zn(2+)</name>
        <dbReference type="ChEBI" id="CHEBI:29105"/>
        <label>2</label>
        <note>catalytic</note>
    </ligand>
</feature>
<dbReference type="EMBL" id="FMYM01000003">
    <property type="protein sequence ID" value="SDB91493.1"/>
    <property type="molecule type" value="Genomic_DNA"/>
</dbReference>
<feature type="active site" description="Proton acceptor" evidence="10">
    <location>
        <position position="67"/>
    </location>
</feature>
<dbReference type="NCBIfam" id="NF000801">
    <property type="entry name" value="PRK00055.1-3"/>
    <property type="match status" value="1"/>
</dbReference>
<evidence type="ECO:0000313" key="12">
    <source>
        <dbReference type="EMBL" id="SDB91493.1"/>
    </source>
</evidence>